<name>A0A941E4C0_9BURK</name>
<protein>
    <submittedName>
        <fullName evidence="2">YceI family protein</fullName>
    </submittedName>
</protein>
<dbReference type="Proteomes" id="UP000678545">
    <property type="component" value="Unassembled WGS sequence"/>
</dbReference>
<proteinExistence type="predicted"/>
<dbReference type="PANTHER" id="PTHR34406">
    <property type="entry name" value="PROTEIN YCEI"/>
    <property type="match status" value="1"/>
</dbReference>
<dbReference type="InterPro" id="IPR007372">
    <property type="entry name" value="Lipid/polyisoprenoid-bd_YceI"/>
</dbReference>
<dbReference type="Pfam" id="PF04264">
    <property type="entry name" value="YceI"/>
    <property type="match status" value="1"/>
</dbReference>
<gene>
    <name evidence="2" type="ORF">KDM90_05745</name>
</gene>
<dbReference type="Gene3D" id="2.40.128.110">
    <property type="entry name" value="Lipid/polyisoprenoid-binding, YceI-like"/>
    <property type="match status" value="1"/>
</dbReference>
<accession>A0A941E4C0</accession>
<dbReference type="PANTHER" id="PTHR34406:SF2">
    <property type="entry name" value="PERIPLASMIC PROTEIN"/>
    <property type="match status" value="1"/>
</dbReference>
<dbReference type="SMART" id="SM00867">
    <property type="entry name" value="YceI"/>
    <property type="match status" value="1"/>
</dbReference>
<dbReference type="InterPro" id="IPR036761">
    <property type="entry name" value="TTHA0802/YceI-like_sf"/>
</dbReference>
<comment type="caution">
    <text evidence="2">The sequence shown here is derived from an EMBL/GenBank/DDBJ whole genome shotgun (WGS) entry which is preliminary data.</text>
</comment>
<sequence length="187" mass="21306">MRRIMFAFVTSMAAHSDAADRFVIDPSHTYTVFEYSHWGLSLQQGRFDKNSGWIELDLDKKTGKVQIEIEVASVNTGSALFDTALRSASFFDVDRFPKIRFVSTNLNFDENQNVFSMEGELTIKSVTKKVLFELSHFRCRFMPLYLKSACGANGSTKILRSEFEVGRYTPFVSDEVTLHFAVEAIKD</sequence>
<keyword evidence="3" id="KW-1185">Reference proteome</keyword>
<feature type="domain" description="Lipid/polyisoprenoid-binding YceI-like" evidence="1">
    <location>
        <begin position="21"/>
        <end position="185"/>
    </location>
</feature>
<reference evidence="2" key="1">
    <citation type="submission" date="2021-04" db="EMBL/GenBank/DDBJ databases">
        <title>novel species isolated from subtropical streams in China.</title>
        <authorList>
            <person name="Lu H."/>
        </authorList>
    </citation>
    <scope>NUCLEOTIDE SEQUENCE</scope>
    <source>
        <strain evidence="2">FT137W</strain>
    </source>
</reference>
<dbReference type="AlphaFoldDB" id="A0A941E4C0"/>
<organism evidence="2 3">
    <name type="scientific">Undibacterium fentianense</name>
    <dbReference type="NCBI Taxonomy" id="2828728"/>
    <lineage>
        <taxon>Bacteria</taxon>
        <taxon>Pseudomonadati</taxon>
        <taxon>Pseudomonadota</taxon>
        <taxon>Betaproteobacteria</taxon>
        <taxon>Burkholderiales</taxon>
        <taxon>Oxalobacteraceae</taxon>
        <taxon>Undibacterium</taxon>
    </lineage>
</organism>
<evidence type="ECO:0000259" key="1">
    <source>
        <dbReference type="SMART" id="SM00867"/>
    </source>
</evidence>
<evidence type="ECO:0000313" key="2">
    <source>
        <dbReference type="EMBL" id="MBR7799498.1"/>
    </source>
</evidence>
<dbReference type="EMBL" id="JAGSPJ010000002">
    <property type="protein sequence ID" value="MBR7799498.1"/>
    <property type="molecule type" value="Genomic_DNA"/>
</dbReference>
<evidence type="ECO:0000313" key="3">
    <source>
        <dbReference type="Proteomes" id="UP000678545"/>
    </source>
</evidence>
<dbReference type="SUPFAM" id="SSF101874">
    <property type="entry name" value="YceI-like"/>
    <property type="match status" value="1"/>
</dbReference>